<comment type="caution">
    <text evidence="2">The sequence shown here is derived from an EMBL/GenBank/DDBJ whole genome shotgun (WGS) entry which is preliminary data.</text>
</comment>
<evidence type="ECO:0000313" key="2">
    <source>
        <dbReference type="EMBL" id="RXT29769.1"/>
    </source>
</evidence>
<evidence type="ECO:0000313" key="3">
    <source>
        <dbReference type="Proteomes" id="UP000290767"/>
    </source>
</evidence>
<name>A0A4Q1UCK0_RHILE</name>
<sequence length="191" mass="21088">MASPWKFLARLTSRRRGSKEQQDGVIDDVKLEEGVSPEPVQAATDNTQISSDRLVEAEPQSADQSDARMPVPEDSANGGRVQGKIDLESARLVDAAGPALSDGADFTTTPTHEALTFSSFKKRPSAKKKRSQEASVVKSVEVSPQLPTSVPTFSDEVQTLDEEIRLLRDQLARKLQLQNAQLRIMLERFER</sequence>
<dbReference type="RefSeq" id="WP_129417135.1">
    <property type="nucleotide sequence ID" value="NZ_MZMU01000002.1"/>
</dbReference>
<protein>
    <submittedName>
        <fullName evidence="2">Uncharacterized protein</fullName>
    </submittedName>
</protein>
<dbReference type="Proteomes" id="UP000290767">
    <property type="component" value="Unassembled WGS sequence"/>
</dbReference>
<evidence type="ECO:0000256" key="1">
    <source>
        <dbReference type="SAM" id="MobiDB-lite"/>
    </source>
</evidence>
<gene>
    <name evidence="2" type="ORF">B5P46_01400</name>
</gene>
<proteinExistence type="predicted"/>
<dbReference type="EMBL" id="MZMU01000002">
    <property type="protein sequence ID" value="RXT29769.1"/>
    <property type="molecule type" value="Genomic_DNA"/>
</dbReference>
<accession>A0A4Q1UCK0</accession>
<feature type="region of interest" description="Disordered" evidence="1">
    <location>
        <begin position="13"/>
        <end position="82"/>
    </location>
</feature>
<organism evidence="2 3">
    <name type="scientific">Rhizobium leguminosarum</name>
    <dbReference type="NCBI Taxonomy" id="384"/>
    <lineage>
        <taxon>Bacteria</taxon>
        <taxon>Pseudomonadati</taxon>
        <taxon>Pseudomonadota</taxon>
        <taxon>Alphaproteobacteria</taxon>
        <taxon>Hyphomicrobiales</taxon>
        <taxon>Rhizobiaceae</taxon>
        <taxon>Rhizobium/Agrobacterium group</taxon>
        <taxon>Rhizobium</taxon>
    </lineage>
</organism>
<feature type="compositionally biased region" description="Basic and acidic residues" evidence="1">
    <location>
        <begin position="18"/>
        <end position="33"/>
    </location>
</feature>
<reference evidence="2 3" key="1">
    <citation type="submission" date="2017-03" db="EMBL/GenBank/DDBJ databases">
        <authorList>
            <person name="Safronova V.I."/>
            <person name="Sazanova A.L."/>
            <person name="Chirak E.R."/>
        </authorList>
    </citation>
    <scope>NUCLEOTIDE SEQUENCE [LARGE SCALE GENOMIC DNA]</scope>
    <source>
        <strain evidence="2 3">Tri-43</strain>
    </source>
</reference>
<dbReference type="AlphaFoldDB" id="A0A4Q1UCK0"/>